<reference evidence="2" key="1">
    <citation type="submission" date="2015-12" db="EMBL/GenBank/DDBJ databases">
        <title>Update maize B73 reference genome by single molecule sequencing technologies.</title>
        <authorList>
            <consortium name="Maize Genome Sequencing Project"/>
            <person name="Ware D."/>
        </authorList>
    </citation>
    <scope>NUCLEOTIDE SEQUENCE [LARGE SCALE GENOMIC DNA]</scope>
    <source>
        <tissue evidence="2">Seedling</tissue>
    </source>
</reference>
<sequence>MKAAWGTQMCRARPQKDLRLEARGATRLQRCHSRHRKNQRRGGRRIRSLSSSVTLAGDQVSLELSISGSSSCAGSSRSGFFMNFRFSFYPCRIFCWSARCCLTWEQPVAWC</sequence>
<protein>
    <submittedName>
        <fullName evidence="2">Mediator-associated protein 2</fullName>
    </submittedName>
</protein>
<dbReference type="EMBL" id="CM007649">
    <property type="protein sequence ID" value="ONM31100.1"/>
    <property type="molecule type" value="Genomic_DNA"/>
</dbReference>
<dbReference type="AlphaFoldDB" id="A0A1D6MQ03"/>
<organism evidence="2">
    <name type="scientific">Zea mays</name>
    <name type="common">Maize</name>
    <dbReference type="NCBI Taxonomy" id="4577"/>
    <lineage>
        <taxon>Eukaryota</taxon>
        <taxon>Viridiplantae</taxon>
        <taxon>Streptophyta</taxon>
        <taxon>Embryophyta</taxon>
        <taxon>Tracheophyta</taxon>
        <taxon>Spermatophyta</taxon>
        <taxon>Magnoliopsida</taxon>
        <taxon>Liliopsida</taxon>
        <taxon>Poales</taxon>
        <taxon>Poaceae</taxon>
        <taxon>PACMAD clade</taxon>
        <taxon>Panicoideae</taxon>
        <taxon>Andropogonodae</taxon>
        <taxon>Andropogoneae</taxon>
        <taxon>Tripsacinae</taxon>
        <taxon>Zea</taxon>
    </lineage>
</organism>
<evidence type="ECO:0000313" key="2">
    <source>
        <dbReference type="EMBL" id="ONM31098.1"/>
    </source>
</evidence>
<accession>A0A1D6MQ03</accession>
<name>A0A1D6MQ03_MAIZE</name>
<feature type="region of interest" description="Disordered" evidence="1">
    <location>
        <begin position="31"/>
        <end position="50"/>
    </location>
</feature>
<dbReference type="EMBL" id="CM007649">
    <property type="protein sequence ID" value="ONM31098.1"/>
    <property type="molecule type" value="Genomic_DNA"/>
</dbReference>
<feature type="compositionally biased region" description="Basic residues" evidence="1">
    <location>
        <begin position="31"/>
        <end position="47"/>
    </location>
</feature>
<evidence type="ECO:0000256" key="1">
    <source>
        <dbReference type="SAM" id="MobiDB-lite"/>
    </source>
</evidence>
<gene>
    <name evidence="2" type="ORF">ZEAMMB73_Zm00001d040309</name>
</gene>
<proteinExistence type="predicted"/>